<dbReference type="Pfam" id="PF02915">
    <property type="entry name" value="Rubrerythrin"/>
    <property type="match status" value="2"/>
</dbReference>
<dbReference type="GO" id="GO:0016491">
    <property type="term" value="F:oxidoreductase activity"/>
    <property type="evidence" value="ECO:0007669"/>
    <property type="project" value="InterPro"/>
</dbReference>
<evidence type="ECO:0000259" key="1">
    <source>
        <dbReference type="Pfam" id="PF02915"/>
    </source>
</evidence>
<protein>
    <recommendedName>
        <fullName evidence="1">Rubrerythrin diiron-binding domain-containing protein</fullName>
    </recommendedName>
</protein>
<dbReference type="SUPFAM" id="SSF47240">
    <property type="entry name" value="Ferritin-like"/>
    <property type="match status" value="1"/>
</dbReference>
<dbReference type="Proteomes" id="UP000179034">
    <property type="component" value="Unassembled WGS sequence"/>
</dbReference>
<comment type="caution">
    <text evidence="2">The sequence shown here is derived from an EMBL/GenBank/DDBJ whole genome shotgun (WGS) entry which is preliminary data.</text>
</comment>
<dbReference type="EMBL" id="MFIW01000083">
    <property type="protein sequence ID" value="OGF97447.1"/>
    <property type="molecule type" value="Genomic_DNA"/>
</dbReference>
<gene>
    <name evidence="2" type="ORF">A2Z06_03885</name>
</gene>
<dbReference type="PANTHER" id="PTHR33531">
    <property type="entry name" value="RUBRERYTHRIN SUBFAMILY"/>
    <property type="match status" value="1"/>
</dbReference>
<evidence type="ECO:0000313" key="2">
    <source>
        <dbReference type="EMBL" id="OGF97447.1"/>
    </source>
</evidence>
<dbReference type="PANTHER" id="PTHR33531:SF7">
    <property type="entry name" value="HYPOTHETICAL MEMBRANE PROTEIN, CONSERVED"/>
    <property type="match status" value="1"/>
</dbReference>
<dbReference type="GO" id="GO:0046872">
    <property type="term" value="F:metal ion binding"/>
    <property type="evidence" value="ECO:0007669"/>
    <property type="project" value="InterPro"/>
</dbReference>
<organism evidence="2 3">
    <name type="scientific">Candidatus Glassbacteria bacterium RBG_16_58_8</name>
    <dbReference type="NCBI Taxonomy" id="1817866"/>
    <lineage>
        <taxon>Bacteria</taxon>
        <taxon>Candidatus Glassiibacteriota</taxon>
    </lineage>
</organism>
<dbReference type="InterPro" id="IPR012347">
    <property type="entry name" value="Ferritin-like"/>
</dbReference>
<feature type="domain" description="Rubrerythrin diiron-binding" evidence="1">
    <location>
        <begin position="40"/>
        <end position="87"/>
    </location>
</feature>
<feature type="domain" description="Rubrerythrin diiron-binding" evidence="1">
    <location>
        <begin position="126"/>
        <end position="182"/>
    </location>
</feature>
<dbReference type="CDD" id="cd01045">
    <property type="entry name" value="Ferritin_like_AB"/>
    <property type="match status" value="1"/>
</dbReference>
<proteinExistence type="predicted"/>
<dbReference type="InterPro" id="IPR003251">
    <property type="entry name" value="Rr_diiron-bd_dom"/>
</dbReference>
<sequence>MGRSSGGKADGSRKRLAEPTVSWEWGEEGMIKEFLIEVLIKIAMSSEDETRAFYLKCLEREPDGRVRELFRRLADEEVRHKGRLEALLATRLREVLEVEEGKLPRVIVPSEEEMATGSGPAMGALEVLKRALDHEVSSHNFYALLGKRSALPVLRKTFVFLASEEEGHIRRIRQMIDEMKKGSTM</sequence>
<dbReference type="AlphaFoldDB" id="A0A1F5YB74"/>
<accession>A0A1F5YB74</accession>
<name>A0A1F5YB74_9BACT</name>
<evidence type="ECO:0000313" key="3">
    <source>
        <dbReference type="Proteomes" id="UP000179034"/>
    </source>
</evidence>
<reference evidence="2 3" key="1">
    <citation type="journal article" date="2016" name="Nat. Commun.">
        <title>Thousands of microbial genomes shed light on interconnected biogeochemical processes in an aquifer system.</title>
        <authorList>
            <person name="Anantharaman K."/>
            <person name="Brown C.T."/>
            <person name="Hug L.A."/>
            <person name="Sharon I."/>
            <person name="Castelle C.J."/>
            <person name="Probst A.J."/>
            <person name="Thomas B.C."/>
            <person name="Singh A."/>
            <person name="Wilkins M.J."/>
            <person name="Karaoz U."/>
            <person name="Brodie E.L."/>
            <person name="Williams K.H."/>
            <person name="Hubbard S.S."/>
            <person name="Banfield J.F."/>
        </authorList>
    </citation>
    <scope>NUCLEOTIDE SEQUENCE [LARGE SCALE GENOMIC DNA]</scope>
</reference>
<dbReference type="InterPro" id="IPR009078">
    <property type="entry name" value="Ferritin-like_SF"/>
</dbReference>
<dbReference type="Gene3D" id="1.20.1260.10">
    <property type="match status" value="1"/>
</dbReference>